<evidence type="ECO:0000256" key="6">
    <source>
        <dbReference type="ARBA" id="ARBA00023180"/>
    </source>
</evidence>
<keyword evidence="10" id="KW-1185">Reference proteome</keyword>
<dbReference type="InterPro" id="IPR006094">
    <property type="entry name" value="Oxid_FAD_bind_N"/>
</dbReference>
<dbReference type="EMBL" id="JALJOR010000011">
    <property type="protein sequence ID" value="KAK9808654.1"/>
    <property type="molecule type" value="Genomic_DNA"/>
</dbReference>
<dbReference type="Proteomes" id="UP001489004">
    <property type="component" value="Unassembled WGS sequence"/>
</dbReference>
<reference evidence="9 10" key="1">
    <citation type="journal article" date="2024" name="Nat. Commun.">
        <title>Phylogenomics reveals the evolutionary origins of lichenization in chlorophyte algae.</title>
        <authorList>
            <person name="Puginier C."/>
            <person name="Libourel C."/>
            <person name="Otte J."/>
            <person name="Skaloud P."/>
            <person name="Haon M."/>
            <person name="Grisel S."/>
            <person name="Petersen M."/>
            <person name="Berrin J.G."/>
            <person name="Delaux P.M."/>
            <person name="Dal Grande F."/>
            <person name="Keller J."/>
        </authorList>
    </citation>
    <scope>NUCLEOTIDE SEQUENCE [LARGE SCALE GENOMIC DNA]</scope>
    <source>
        <strain evidence="9 10">SAG 2043</strain>
    </source>
</reference>
<evidence type="ECO:0000259" key="8">
    <source>
        <dbReference type="PROSITE" id="PS51387"/>
    </source>
</evidence>
<gene>
    <name evidence="9" type="ORF">WJX72_001326</name>
</gene>
<evidence type="ECO:0000313" key="9">
    <source>
        <dbReference type="EMBL" id="KAK9808654.1"/>
    </source>
</evidence>
<keyword evidence="5" id="KW-0274">FAD</keyword>
<evidence type="ECO:0000256" key="4">
    <source>
        <dbReference type="ARBA" id="ARBA00022729"/>
    </source>
</evidence>
<keyword evidence="4 7" id="KW-0732">Signal</keyword>
<dbReference type="Gene3D" id="3.30.465.10">
    <property type="match status" value="1"/>
</dbReference>
<comment type="cofactor">
    <cofactor evidence="1">
        <name>FAD</name>
        <dbReference type="ChEBI" id="CHEBI:57692"/>
    </cofactor>
</comment>
<dbReference type="SUPFAM" id="SSF56176">
    <property type="entry name" value="FAD-binding/transporter-associated domain-like"/>
    <property type="match status" value="1"/>
</dbReference>
<dbReference type="Pfam" id="PF01565">
    <property type="entry name" value="FAD_binding_4"/>
    <property type="match status" value="1"/>
</dbReference>
<evidence type="ECO:0000256" key="7">
    <source>
        <dbReference type="SAM" id="SignalP"/>
    </source>
</evidence>
<protein>
    <recommendedName>
        <fullName evidence="8">FAD-binding PCMH-type domain-containing protein</fullName>
    </recommendedName>
</protein>
<feature type="signal peptide" evidence="7">
    <location>
        <begin position="1"/>
        <end position="21"/>
    </location>
</feature>
<evidence type="ECO:0000256" key="3">
    <source>
        <dbReference type="ARBA" id="ARBA00022630"/>
    </source>
</evidence>
<dbReference type="InterPro" id="IPR012951">
    <property type="entry name" value="BBE"/>
</dbReference>
<dbReference type="InterPro" id="IPR016169">
    <property type="entry name" value="FAD-bd_PCMH_sub2"/>
</dbReference>
<organism evidence="9 10">
    <name type="scientific">[Myrmecia] bisecta</name>
    <dbReference type="NCBI Taxonomy" id="41462"/>
    <lineage>
        <taxon>Eukaryota</taxon>
        <taxon>Viridiplantae</taxon>
        <taxon>Chlorophyta</taxon>
        <taxon>core chlorophytes</taxon>
        <taxon>Trebouxiophyceae</taxon>
        <taxon>Trebouxiales</taxon>
        <taxon>Trebouxiaceae</taxon>
        <taxon>Myrmecia</taxon>
    </lineage>
</organism>
<evidence type="ECO:0000256" key="1">
    <source>
        <dbReference type="ARBA" id="ARBA00001974"/>
    </source>
</evidence>
<evidence type="ECO:0000256" key="2">
    <source>
        <dbReference type="ARBA" id="ARBA00005466"/>
    </source>
</evidence>
<dbReference type="PROSITE" id="PS51387">
    <property type="entry name" value="FAD_PCMH"/>
    <property type="match status" value="1"/>
</dbReference>
<dbReference type="Pfam" id="PF08031">
    <property type="entry name" value="BBE"/>
    <property type="match status" value="1"/>
</dbReference>
<dbReference type="InterPro" id="IPR016167">
    <property type="entry name" value="FAD-bd_PCMH_sub1"/>
</dbReference>
<dbReference type="Gene3D" id="3.30.43.10">
    <property type="entry name" value="Uridine Diphospho-n-acetylenolpyruvylglucosamine Reductase, domain 2"/>
    <property type="match status" value="1"/>
</dbReference>
<keyword evidence="6" id="KW-0325">Glycoprotein</keyword>
<dbReference type="PANTHER" id="PTHR32448">
    <property type="entry name" value="OS08G0158400 PROTEIN"/>
    <property type="match status" value="1"/>
</dbReference>
<dbReference type="InterPro" id="IPR016166">
    <property type="entry name" value="FAD-bd_PCMH"/>
</dbReference>
<accession>A0AAW1PKQ2</accession>
<dbReference type="InterPro" id="IPR036318">
    <property type="entry name" value="FAD-bd_PCMH-like_sf"/>
</dbReference>
<proteinExistence type="inferred from homology"/>
<comment type="caution">
    <text evidence="9">The sequence shown here is derived from an EMBL/GenBank/DDBJ whole genome shotgun (WGS) entry which is preliminary data.</text>
</comment>
<evidence type="ECO:0000256" key="5">
    <source>
        <dbReference type="ARBA" id="ARBA00022827"/>
    </source>
</evidence>
<dbReference type="GO" id="GO:0071949">
    <property type="term" value="F:FAD binding"/>
    <property type="evidence" value="ECO:0007669"/>
    <property type="project" value="InterPro"/>
</dbReference>
<feature type="chain" id="PRO_5043564912" description="FAD-binding PCMH-type domain-containing protein" evidence="7">
    <location>
        <begin position="22"/>
        <end position="506"/>
    </location>
</feature>
<dbReference type="Gene3D" id="3.40.462.20">
    <property type="match status" value="1"/>
</dbReference>
<keyword evidence="3" id="KW-0285">Flavoprotein</keyword>
<dbReference type="AlphaFoldDB" id="A0AAW1PKQ2"/>
<name>A0AAW1PKQ2_9CHLO</name>
<sequence length="506" mass="53982">MNSLIWTCLLSLLLFCCTTAAQDLSACLGAINSLATVYPQSNGYDTAKAVFNLRTVSDPAVVVYPASTADVQAVVGCARKSGTKAVPRSGGHSYEGLSVLNSSVVVDLSRNINTVEILDVAGTLARVGAGIRLGPLYYQVYKLTGRGFPAGTCPTVGAGGHFLGGGWGMLARRNGLAADHVVGIEMVDYKGDVIIANETQNTELLWASRGGGGGTFGIVTHFTISLVDVPPRVTIVQIQWPAGSPTADVMRAWQHWANSDATNPNLTTELQMYSSGTGLHGMYSGPQADAEAAVQASGLLSVGNPGQPTYKEMSYIEAVLYWGHATMGLPDNDVANLLLPPNVVAQMWPPESFKAKSYDPEDFLSDAALAVIVNNLAANPTGWIQFSSYGGAVGQLPRSQSAYAGRYSKFNMQYYVGWSDASRAQANLDWINGFQAALAPLVGPTSYVNYIDLQLPNWQQAYWGPYLQNLTAVKATFDPQNFFSNPLTIPPAQTAVAARRALRQHA</sequence>
<evidence type="ECO:0000313" key="10">
    <source>
        <dbReference type="Proteomes" id="UP001489004"/>
    </source>
</evidence>
<feature type="domain" description="FAD-binding PCMH-type" evidence="8">
    <location>
        <begin position="55"/>
        <end position="229"/>
    </location>
</feature>
<comment type="similarity">
    <text evidence="2">Belongs to the oxygen-dependent FAD-linked oxidoreductase family.</text>
</comment>
<dbReference type="GO" id="GO:0016491">
    <property type="term" value="F:oxidoreductase activity"/>
    <property type="evidence" value="ECO:0007669"/>
    <property type="project" value="InterPro"/>
</dbReference>